<dbReference type="PROSITE" id="PS00122">
    <property type="entry name" value="CARBOXYLESTERASE_B_1"/>
    <property type="match status" value="1"/>
</dbReference>
<dbReference type="Pfam" id="PF00135">
    <property type="entry name" value="COesterase"/>
    <property type="match status" value="1"/>
</dbReference>
<name>A0A381QBS0_9ZZZZ</name>
<dbReference type="AlphaFoldDB" id="A0A381QBS0"/>
<dbReference type="SUPFAM" id="SSF53474">
    <property type="entry name" value="alpha/beta-Hydrolases"/>
    <property type="match status" value="1"/>
</dbReference>
<dbReference type="InterPro" id="IPR029058">
    <property type="entry name" value="AB_hydrolase_fold"/>
</dbReference>
<keyword evidence="2" id="KW-0378">Hydrolase</keyword>
<dbReference type="PROSITE" id="PS00941">
    <property type="entry name" value="CARBOXYLESTERASE_B_2"/>
    <property type="match status" value="1"/>
</dbReference>
<protein>
    <recommendedName>
        <fullName evidence="3">Carboxylesterase type B domain-containing protein</fullName>
    </recommendedName>
</protein>
<reference evidence="4" key="1">
    <citation type="submission" date="2018-05" db="EMBL/GenBank/DDBJ databases">
        <authorList>
            <person name="Lanie J.A."/>
            <person name="Ng W.-L."/>
            <person name="Kazmierczak K.M."/>
            <person name="Andrzejewski T.M."/>
            <person name="Davidsen T.M."/>
            <person name="Wayne K.J."/>
            <person name="Tettelin H."/>
            <person name="Glass J.I."/>
            <person name="Rusch D."/>
            <person name="Podicherti R."/>
            <person name="Tsui H.-C.T."/>
            <person name="Winkler M.E."/>
        </authorList>
    </citation>
    <scope>NUCLEOTIDE SEQUENCE</scope>
</reference>
<dbReference type="InterPro" id="IPR019826">
    <property type="entry name" value="Carboxylesterase_B_AS"/>
</dbReference>
<accession>A0A381QBS0</accession>
<evidence type="ECO:0000256" key="1">
    <source>
        <dbReference type="ARBA" id="ARBA00005964"/>
    </source>
</evidence>
<sequence length="537" mass="58528">MMLGFITREVTAMRTFAVKGLFAIAVVSLAFPAAVFAVDESAQLTQVELTYGQVSGVELDNDVAVFRGIPFAAPPVGDLRWKAPQPPIPWQGVRVADTFGPTCMQRGRALMSEDCLYLNVWTRADSNDDNLPVMVWIHGGGWTSGASSNGTYDGSAFAEKGVVLVSVNYRMSAFGFMAHPALSAESDRGVSGNYGILDHVAALEWVRDNISGFGGDSDNVTIFGESAGGASIYALLATPLAEGLFQRAISESTWITPTNVTHLKNSVGFVDGAEEQGLRAIAAKFSELGTTVSGDAVDEMRALSAADVMSLRFSVSLAEDGYVIPESPGEIFSGGSQNVVPLLAGVNDGEGLFFVRPNSTFSTVAEQRETRLEEWGTQGSGLAEHYLADSDEDVFTSEVDYNTDLWFARPNREILDAMANTSANSFMYVFTRNIRDPNERAPHAMELRYVFNTLPESASQVDKDVADLISDYWVQFATTGNPNREGLPYWPAYTSETRQHQIIGAEVGQGSNFRQQELDELDRYFEATYQQARRSAR</sequence>
<comment type="similarity">
    <text evidence="1">Belongs to the type-B carboxylesterase/lipase family.</text>
</comment>
<dbReference type="Gene3D" id="3.40.50.1820">
    <property type="entry name" value="alpha/beta hydrolase"/>
    <property type="match status" value="1"/>
</dbReference>
<feature type="domain" description="Carboxylesterase type B" evidence="3">
    <location>
        <begin position="45"/>
        <end position="517"/>
    </location>
</feature>
<gene>
    <name evidence="4" type="ORF">METZ01_LOCUS28361</name>
</gene>
<dbReference type="EMBL" id="UINC01001248">
    <property type="protein sequence ID" value="SUZ75507.1"/>
    <property type="molecule type" value="Genomic_DNA"/>
</dbReference>
<proteinExistence type="inferred from homology"/>
<dbReference type="InterPro" id="IPR050309">
    <property type="entry name" value="Type-B_Carboxylest/Lipase"/>
</dbReference>
<dbReference type="InterPro" id="IPR019819">
    <property type="entry name" value="Carboxylesterase_B_CS"/>
</dbReference>
<evidence type="ECO:0000256" key="2">
    <source>
        <dbReference type="ARBA" id="ARBA00022801"/>
    </source>
</evidence>
<evidence type="ECO:0000259" key="3">
    <source>
        <dbReference type="Pfam" id="PF00135"/>
    </source>
</evidence>
<dbReference type="InterPro" id="IPR002018">
    <property type="entry name" value="CarbesteraseB"/>
</dbReference>
<organism evidence="4">
    <name type="scientific">marine metagenome</name>
    <dbReference type="NCBI Taxonomy" id="408172"/>
    <lineage>
        <taxon>unclassified sequences</taxon>
        <taxon>metagenomes</taxon>
        <taxon>ecological metagenomes</taxon>
    </lineage>
</organism>
<evidence type="ECO:0000313" key="4">
    <source>
        <dbReference type="EMBL" id="SUZ75507.1"/>
    </source>
</evidence>
<dbReference type="PANTHER" id="PTHR11559">
    <property type="entry name" value="CARBOXYLESTERASE"/>
    <property type="match status" value="1"/>
</dbReference>
<dbReference type="GO" id="GO:0016787">
    <property type="term" value="F:hydrolase activity"/>
    <property type="evidence" value="ECO:0007669"/>
    <property type="project" value="UniProtKB-KW"/>
</dbReference>